<organism evidence="1 2">
    <name type="scientific">Mollisia scopiformis</name>
    <name type="common">Conifer needle endophyte fungus</name>
    <name type="synonym">Phialocephala scopiformis</name>
    <dbReference type="NCBI Taxonomy" id="149040"/>
    <lineage>
        <taxon>Eukaryota</taxon>
        <taxon>Fungi</taxon>
        <taxon>Dikarya</taxon>
        <taxon>Ascomycota</taxon>
        <taxon>Pezizomycotina</taxon>
        <taxon>Leotiomycetes</taxon>
        <taxon>Helotiales</taxon>
        <taxon>Mollisiaceae</taxon>
        <taxon>Mollisia</taxon>
    </lineage>
</organism>
<accession>A0A132B895</accession>
<sequence>MSFNPSITDVQKYLKADFQPIHEDLFWEAAESKTPEKWQEELQSSIRDRLKDFDPIKQGWKLIVEKACITVSDIRLMLQQYPSEHREQKKQYVVASANKANYLVNVLLGRISTKWYPDVEHPAFDEDDEAYNNFLIQSLHELMNSNPNTAMYNRFFFASKLKCVNDHGRLPKNIELQGKENLPFMEHIQQWNDKYGFILVFGDSPLDWDTKLSKMAIEKANKCLSHNSPQCSTKFITCGTAMRPFGTTIVESFELKQYLLSHGVSEKNILIDTCSEHTNTNIWNAACLAFEAGMPIEKKMIAFMLGEQFAFVAGNKDGGMRQRTKEEVCPDMYDYLTIEKGDIDGSVVVGFKESFKDCPKWRLQWKNHVGKEIEVEDILEEGFEYL</sequence>
<dbReference type="GeneID" id="28826085"/>
<evidence type="ECO:0008006" key="3">
    <source>
        <dbReference type="Google" id="ProtNLM"/>
    </source>
</evidence>
<dbReference type="RefSeq" id="XP_018062252.1">
    <property type="nucleotide sequence ID" value="XM_018216359.1"/>
</dbReference>
<protein>
    <recommendedName>
        <fullName evidence="3">DUF218 domain-containing protein</fullName>
    </recommendedName>
</protein>
<keyword evidence="2" id="KW-1185">Reference proteome</keyword>
<dbReference type="EMBL" id="KQ947438">
    <property type="protein sequence ID" value="KUJ07897.1"/>
    <property type="molecule type" value="Genomic_DNA"/>
</dbReference>
<dbReference type="InParanoid" id="A0A132B895"/>
<dbReference type="AlphaFoldDB" id="A0A132B895"/>
<name>A0A132B895_MOLSC</name>
<reference evidence="1 2" key="1">
    <citation type="submission" date="2015-10" db="EMBL/GenBank/DDBJ databases">
        <title>Full genome of DAOMC 229536 Phialocephala scopiformis, a fungal endophyte of spruce producing the potent anti-insectan compound rugulosin.</title>
        <authorList>
            <consortium name="DOE Joint Genome Institute"/>
            <person name="Walker A.K."/>
            <person name="Frasz S.L."/>
            <person name="Seifert K.A."/>
            <person name="Miller J.D."/>
            <person name="Mondo S.J."/>
            <person name="Labutti K."/>
            <person name="Lipzen A."/>
            <person name="Dockter R."/>
            <person name="Kennedy M."/>
            <person name="Grigoriev I.V."/>
            <person name="Spatafora J.W."/>
        </authorList>
    </citation>
    <scope>NUCLEOTIDE SEQUENCE [LARGE SCALE GENOMIC DNA]</scope>
    <source>
        <strain evidence="1 2">CBS 120377</strain>
    </source>
</reference>
<evidence type="ECO:0000313" key="1">
    <source>
        <dbReference type="EMBL" id="KUJ07897.1"/>
    </source>
</evidence>
<dbReference type="KEGG" id="psco:LY89DRAFT_691563"/>
<dbReference type="Proteomes" id="UP000070700">
    <property type="component" value="Unassembled WGS sequence"/>
</dbReference>
<evidence type="ECO:0000313" key="2">
    <source>
        <dbReference type="Proteomes" id="UP000070700"/>
    </source>
</evidence>
<dbReference type="OrthoDB" id="2919524at2759"/>
<proteinExistence type="predicted"/>
<gene>
    <name evidence="1" type="ORF">LY89DRAFT_691563</name>
</gene>